<accession>A0A978UM86</accession>
<dbReference type="AlphaFoldDB" id="A0A978UM86"/>
<organism evidence="1 2">
    <name type="scientific">Ziziphus jujuba var. spinosa</name>
    <dbReference type="NCBI Taxonomy" id="714518"/>
    <lineage>
        <taxon>Eukaryota</taxon>
        <taxon>Viridiplantae</taxon>
        <taxon>Streptophyta</taxon>
        <taxon>Embryophyta</taxon>
        <taxon>Tracheophyta</taxon>
        <taxon>Spermatophyta</taxon>
        <taxon>Magnoliopsida</taxon>
        <taxon>eudicotyledons</taxon>
        <taxon>Gunneridae</taxon>
        <taxon>Pentapetalae</taxon>
        <taxon>rosids</taxon>
        <taxon>fabids</taxon>
        <taxon>Rosales</taxon>
        <taxon>Rhamnaceae</taxon>
        <taxon>Paliureae</taxon>
        <taxon>Ziziphus</taxon>
    </lineage>
</organism>
<dbReference type="Proteomes" id="UP000813462">
    <property type="component" value="Unassembled WGS sequence"/>
</dbReference>
<name>A0A978UM86_ZIZJJ</name>
<comment type="caution">
    <text evidence="1">The sequence shown here is derived from an EMBL/GenBank/DDBJ whole genome shotgun (WGS) entry which is preliminary data.</text>
</comment>
<reference evidence="1" key="1">
    <citation type="journal article" date="2021" name="Front. Plant Sci.">
        <title>Chromosome-Scale Genome Assembly for Chinese Sour Jujube and Insights Into Its Genome Evolution and Domestication Signature.</title>
        <authorList>
            <person name="Shen L.-Y."/>
            <person name="Luo H."/>
            <person name="Wang X.-L."/>
            <person name="Wang X.-M."/>
            <person name="Qiu X.-J."/>
            <person name="Liu H."/>
            <person name="Zhou S.-S."/>
            <person name="Jia K.-H."/>
            <person name="Nie S."/>
            <person name="Bao Y.-T."/>
            <person name="Zhang R.-G."/>
            <person name="Yun Q.-Z."/>
            <person name="Chai Y.-H."/>
            <person name="Lu J.-Y."/>
            <person name="Li Y."/>
            <person name="Zhao S.-W."/>
            <person name="Mao J.-F."/>
            <person name="Jia S.-G."/>
            <person name="Mao Y.-M."/>
        </authorList>
    </citation>
    <scope>NUCLEOTIDE SEQUENCE</scope>
    <source>
        <strain evidence="1">AT0</strain>
        <tissue evidence="1">Leaf</tissue>
    </source>
</reference>
<dbReference type="EMBL" id="JAEACU010000010">
    <property type="protein sequence ID" value="KAH7515938.1"/>
    <property type="molecule type" value="Genomic_DNA"/>
</dbReference>
<sequence length="80" mass="9270">MLLTWKRALQLQYKIGQLLLQLIKKASSSNAEDVLLTPFQEIFDKSIDQLKVIADTLMQGHEDRYDISNELKDMGLFLED</sequence>
<proteinExistence type="predicted"/>
<evidence type="ECO:0000313" key="1">
    <source>
        <dbReference type="EMBL" id="KAH7515938.1"/>
    </source>
</evidence>
<gene>
    <name evidence="1" type="ORF">FEM48_Zijuj10G0081400</name>
</gene>
<protein>
    <submittedName>
        <fullName evidence="1">Uncharacterized protein</fullName>
    </submittedName>
</protein>
<evidence type="ECO:0000313" key="2">
    <source>
        <dbReference type="Proteomes" id="UP000813462"/>
    </source>
</evidence>